<feature type="coiled-coil region" evidence="11">
    <location>
        <begin position="200"/>
        <end position="234"/>
    </location>
</feature>
<evidence type="ECO:0000256" key="7">
    <source>
        <dbReference type="ARBA" id="ARBA00022777"/>
    </source>
</evidence>
<dbReference type="InterPro" id="IPR003661">
    <property type="entry name" value="HisK_dim/P_dom"/>
</dbReference>
<dbReference type="EC" id="2.7.13.3" evidence="3"/>
<dbReference type="Gene3D" id="1.10.287.130">
    <property type="match status" value="1"/>
</dbReference>
<dbReference type="InterPro" id="IPR004358">
    <property type="entry name" value="Sig_transdc_His_kin-like_C"/>
</dbReference>
<dbReference type="InterPro" id="IPR003594">
    <property type="entry name" value="HATPase_dom"/>
</dbReference>
<evidence type="ECO:0000256" key="8">
    <source>
        <dbReference type="ARBA" id="ARBA00022840"/>
    </source>
</evidence>
<name>A0A328TY56_9BACL</name>
<dbReference type="RefSeq" id="WP_112884272.1">
    <property type="nucleotide sequence ID" value="NZ_QLUW01000004.1"/>
</dbReference>
<keyword evidence="12" id="KW-1133">Transmembrane helix</keyword>
<evidence type="ECO:0000256" key="10">
    <source>
        <dbReference type="ARBA" id="ARBA00074306"/>
    </source>
</evidence>
<keyword evidence="15" id="KW-1185">Reference proteome</keyword>
<dbReference type="Pfam" id="PF02518">
    <property type="entry name" value="HATPase_c"/>
    <property type="match status" value="1"/>
</dbReference>
<reference evidence="14 15" key="1">
    <citation type="submission" date="2018-06" db="EMBL/GenBank/DDBJ databases">
        <title>Paenibacillus montanisoli sp. nov., isolated from mountain area soil.</title>
        <authorList>
            <person name="Wu M."/>
        </authorList>
    </citation>
    <scope>NUCLEOTIDE SEQUENCE [LARGE SCALE GENOMIC DNA]</scope>
    <source>
        <strain evidence="14 15">RA17</strain>
    </source>
</reference>
<dbReference type="FunFam" id="3.30.565.10:FF:000010">
    <property type="entry name" value="Sensor histidine kinase RcsC"/>
    <property type="match status" value="1"/>
</dbReference>
<keyword evidence="8" id="KW-0067">ATP-binding</keyword>
<organism evidence="14 15">
    <name type="scientific">Paenibacillus montanisoli</name>
    <dbReference type="NCBI Taxonomy" id="2081970"/>
    <lineage>
        <taxon>Bacteria</taxon>
        <taxon>Bacillati</taxon>
        <taxon>Bacillota</taxon>
        <taxon>Bacilli</taxon>
        <taxon>Bacillales</taxon>
        <taxon>Paenibacillaceae</taxon>
        <taxon>Paenibacillus</taxon>
    </lineage>
</organism>
<protein>
    <recommendedName>
        <fullName evidence="10">Circadian input-output histidine kinase CikA</fullName>
        <ecNumber evidence="3">2.7.13.3</ecNumber>
    </recommendedName>
</protein>
<evidence type="ECO:0000313" key="14">
    <source>
        <dbReference type="EMBL" id="RAP74483.1"/>
    </source>
</evidence>
<dbReference type="GO" id="GO:0000155">
    <property type="term" value="F:phosphorelay sensor kinase activity"/>
    <property type="evidence" value="ECO:0007669"/>
    <property type="project" value="InterPro"/>
</dbReference>
<dbReference type="PRINTS" id="PR00344">
    <property type="entry name" value="BCTRLSENSOR"/>
</dbReference>
<dbReference type="SMART" id="SM00387">
    <property type="entry name" value="HATPase_c"/>
    <property type="match status" value="1"/>
</dbReference>
<dbReference type="EMBL" id="QLUW01000004">
    <property type="protein sequence ID" value="RAP74483.1"/>
    <property type="molecule type" value="Genomic_DNA"/>
</dbReference>
<feature type="transmembrane region" description="Helical" evidence="12">
    <location>
        <begin position="38"/>
        <end position="57"/>
    </location>
</feature>
<dbReference type="OrthoDB" id="9813394at2"/>
<evidence type="ECO:0000256" key="9">
    <source>
        <dbReference type="ARBA" id="ARBA00023012"/>
    </source>
</evidence>
<feature type="transmembrane region" description="Helical" evidence="12">
    <location>
        <begin position="69"/>
        <end position="99"/>
    </location>
</feature>
<feature type="transmembrane region" description="Helical" evidence="12">
    <location>
        <begin position="7"/>
        <end position="26"/>
    </location>
</feature>
<dbReference type="Proteomes" id="UP000249260">
    <property type="component" value="Unassembled WGS sequence"/>
</dbReference>
<dbReference type="Pfam" id="PF00512">
    <property type="entry name" value="HisKA"/>
    <property type="match status" value="1"/>
</dbReference>
<feature type="transmembrane region" description="Helical" evidence="12">
    <location>
        <begin position="105"/>
        <end position="126"/>
    </location>
</feature>
<evidence type="ECO:0000256" key="3">
    <source>
        <dbReference type="ARBA" id="ARBA00012438"/>
    </source>
</evidence>
<keyword evidence="7 14" id="KW-0418">Kinase</keyword>
<gene>
    <name evidence="14" type="ORF">DL346_20670</name>
</gene>
<feature type="transmembrane region" description="Helical" evidence="12">
    <location>
        <begin position="138"/>
        <end position="159"/>
    </location>
</feature>
<dbReference type="CDD" id="cd00082">
    <property type="entry name" value="HisKA"/>
    <property type="match status" value="1"/>
</dbReference>
<sequence>MTNAKALFANISLLIALAYMFDLWYRYLFQYATNRVKYSLTVTMFILGGWCAMLFGPRTGDLHLLDLRIAPLMIAVLVFPRPAVITLIGLGIGIGRLFFDFDGAAVSECLVMILIGLACTWLSSWLRWKPWRFLWKSIITVLAVNILYTLFVTLTLLAMKLMPVGTYLLEYGIYSLPLRILLSALLMFIVSDFQKEQLRVDELRNINMLLRRQTRELREAKRDVEEKARELLLANKYKSEFLANMSHELKTPLNSIILLSQLMQESDENRYSAEDVRYADLINGAGNDLLQLINDILDLSKVEAGKMDINIEPLSIEELVQTLHQQFLPVAGQKKLLFETEIAPHVPDAMQTDPLRLNQILRNLLVNAFKFTESGSVKLVVKLDGGVPLEPAALKKRTLRNWNPVSWGRSAGRIVSVSPQRITFSIIDTGIGIEMEKQKLIFEAFQQEDGSINRNYGGTGLGLSISLQLARLLGGTLSLESRKGEGSRFTLRLPLMPPSVATTSESSG</sequence>
<dbReference type="GO" id="GO:0005524">
    <property type="term" value="F:ATP binding"/>
    <property type="evidence" value="ECO:0007669"/>
    <property type="project" value="UniProtKB-KW"/>
</dbReference>
<keyword evidence="12" id="KW-0472">Membrane</keyword>
<dbReference type="PANTHER" id="PTHR43711:SF26">
    <property type="entry name" value="SENSOR HISTIDINE KINASE RCSC"/>
    <property type="match status" value="1"/>
</dbReference>
<dbReference type="AlphaFoldDB" id="A0A328TY56"/>
<keyword evidence="9" id="KW-0902">Two-component regulatory system</keyword>
<dbReference type="SUPFAM" id="SSF47384">
    <property type="entry name" value="Homodimeric domain of signal transducing histidine kinase"/>
    <property type="match status" value="1"/>
</dbReference>
<evidence type="ECO:0000256" key="4">
    <source>
        <dbReference type="ARBA" id="ARBA00022553"/>
    </source>
</evidence>
<dbReference type="SMART" id="SM00388">
    <property type="entry name" value="HisKA"/>
    <property type="match status" value="1"/>
</dbReference>
<dbReference type="Gene3D" id="3.30.565.10">
    <property type="entry name" value="Histidine kinase-like ATPase, C-terminal domain"/>
    <property type="match status" value="1"/>
</dbReference>
<dbReference type="SUPFAM" id="SSF55874">
    <property type="entry name" value="ATPase domain of HSP90 chaperone/DNA topoisomerase II/histidine kinase"/>
    <property type="match status" value="1"/>
</dbReference>
<dbReference type="InterPro" id="IPR050736">
    <property type="entry name" value="Sensor_HK_Regulatory"/>
</dbReference>
<evidence type="ECO:0000256" key="11">
    <source>
        <dbReference type="SAM" id="Coils"/>
    </source>
</evidence>
<dbReference type="PANTHER" id="PTHR43711">
    <property type="entry name" value="TWO-COMPONENT HISTIDINE KINASE"/>
    <property type="match status" value="1"/>
</dbReference>
<evidence type="ECO:0000259" key="13">
    <source>
        <dbReference type="PROSITE" id="PS50109"/>
    </source>
</evidence>
<keyword evidence="5" id="KW-0808">Transferase</keyword>
<comment type="catalytic activity">
    <reaction evidence="1">
        <text>ATP + protein L-histidine = ADP + protein N-phospho-L-histidine.</text>
        <dbReference type="EC" id="2.7.13.3"/>
    </reaction>
</comment>
<evidence type="ECO:0000256" key="2">
    <source>
        <dbReference type="ARBA" id="ARBA00006402"/>
    </source>
</evidence>
<dbReference type="InterPro" id="IPR036890">
    <property type="entry name" value="HATPase_C_sf"/>
</dbReference>
<keyword evidence="4" id="KW-0597">Phosphoprotein</keyword>
<evidence type="ECO:0000313" key="15">
    <source>
        <dbReference type="Proteomes" id="UP000249260"/>
    </source>
</evidence>
<feature type="domain" description="Histidine kinase" evidence="13">
    <location>
        <begin position="244"/>
        <end position="497"/>
    </location>
</feature>
<evidence type="ECO:0000256" key="1">
    <source>
        <dbReference type="ARBA" id="ARBA00000085"/>
    </source>
</evidence>
<keyword evidence="12" id="KW-0812">Transmembrane</keyword>
<evidence type="ECO:0000256" key="5">
    <source>
        <dbReference type="ARBA" id="ARBA00022679"/>
    </source>
</evidence>
<dbReference type="CDD" id="cd16922">
    <property type="entry name" value="HATPase_EvgS-ArcB-TorS-like"/>
    <property type="match status" value="1"/>
</dbReference>
<dbReference type="InterPro" id="IPR005467">
    <property type="entry name" value="His_kinase_dom"/>
</dbReference>
<comment type="caution">
    <text evidence="14">The sequence shown here is derived from an EMBL/GenBank/DDBJ whole genome shotgun (WGS) entry which is preliminary data.</text>
</comment>
<evidence type="ECO:0000256" key="12">
    <source>
        <dbReference type="SAM" id="Phobius"/>
    </source>
</evidence>
<keyword evidence="6" id="KW-0547">Nucleotide-binding</keyword>
<dbReference type="PROSITE" id="PS50109">
    <property type="entry name" value="HIS_KIN"/>
    <property type="match status" value="1"/>
</dbReference>
<comment type="similarity">
    <text evidence="2">In the N-terminal section; belongs to the phytochrome family.</text>
</comment>
<dbReference type="InterPro" id="IPR036097">
    <property type="entry name" value="HisK_dim/P_sf"/>
</dbReference>
<proteinExistence type="inferred from homology"/>
<evidence type="ECO:0000256" key="6">
    <source>
        <dbReference type="ARBA" id="ARBA00022741"/>
    </source>
</evidence>
<accession>A0A328TY56</accession>
<keyword evidence="11" id="KW-0175">Coiled coil</keyword>